<sequence length="83" mass="10060">MSEFNRKSFETRIFKAEFTSQMQRQYDKFPFYEFELIVFMKQRLMGDGDLQLMTEEPIIIVMPDRSQQNITFIKQSDEECSQN</sequence>
<proteinExistence type="predicted"/>
<evidence type="ECO:0000313" key="1">
    <source>
        <dbReference type="EMBL" id="KEJ82997.1"/>
    </source>
</evidence>
<dbReference type="EMBL" id="ARYC01001321">
    <property type="protein sequence ID" value="KEJ82997.1"/>
    <property type="molecule type" value="Genomic_DNA"/>
</dbReference>
<keyword evidence="2" id="KW-1185">Reference proteome</keyword>
<protein>
    <submittedName>
        <fullName evidence="1">Uncharacterized protein</fullName>
    </submittedName>
</protein>
<dbReference type="Proteomes" id="UP000053232">
    <property type="component" value="Unassembled WGS sequence"/>
</dbReference>
<dbReference type="AlphaFoldDB" id="A0A073IC74"/>
<accession>A0A073IC74</accession>
<gene>
    <name evidence="1" type="ORF">OXYTRIMIC_490</name>
</gene>
<comment type="caution">
    <text evidence="1">The sequence shown here is derived from an EMBL/GenBank/DDBJ whole genome shotgun (WGS) entry which is preliminary data.</text>
</comment>
<name>A0A073IC74_9SPIT</name>
<reference evidence="2" key="1">
    <citation type="journal article" date="2014" name="Cell">
        <title>The Architecture of a Scrambled Genome Reveals Massive Levels of Genomic Rearrangement during Development.</title>
        <authorList>
            <person name="Chen X."/>
            <person name="Bracht J.R."/>
            <person name="Goldman A.D."/>
            <person name="Dolzhenko E."/>
            <person name="Clay D.M."/>
            <person name="Swart E.C."/>
            <person name="Perlman D.H."/>
            <person name="Doak T.G."/>
            <person name="Stuart A."/>
            <person name="Amemiya C.T."/>
            <person name="Sebra R.P."/>
            <person name="Landweber L.F."/>
        </authorList>
    </citation>
    <scope>NUCLEOTIDE SEQUENCE [LARGE SCALE GENOMIC DNA]</scope>
    <source>
        <strain evidence="2">JRB310</strain>
    </source>
</reference>
<evidence type="ECO:0000313" key="2">
    <source>
        <dbReference type="Proteomes" id="UP000053232"/>
    </source>
</evidence>
<organism evidence="1 2">
    <name type="scientific">Oxytricha trifallax</name>
    <dbReference type="NCBI Taxonomy" id="1172189"/>
    <lineage>
        <taxon>Eukaryota</taxon>
        <taxon>Sar</taxon>
        <taxon>Alveolata</taxon>
        <taxon>Ciliophora</taxon>
        <taxon>Intramacronucleata</taxon>
        <taxon>Spirotrichea</taxon>
        <taxon>Stichotrichia</taxon>
        <taxon>Sporadotrichida</taxon>
        <taxon>Oxytrichidae</taxon>
        <taxon>Oxytrichinae</taxon>
        <taxon>Oxytricha</taxon>
    </lineage>
</organism>